<dbReference type="AlphaFoldDB" id="A0A6G1VL10"/>
<protein>
    <submittedName>
        <fullName evidence="3">RagB/SusD family nutrient uptake outer membrane protein</fullName>
    </submittedName>
</protein>
<dbReference type="Proteomes" id="UP000477980">
    <property type="component" value="Unassembled WGS sequence"/>
</dbReference>
<keyword evidence="1" id="KW-0812">Transmembrane</keyword>
<dbReference type="InterPro" id="IPR011990">
    <property type="entry name" value="TPR-like_helical_dom_sf"/>
</dbReference>
<keyword evidence="1" id="KW-1133">Transmembrane helix</keyword>
<evidence type="ECO:0000256" key="1">
    <source>
        <dbReference type="SAM" id="Phobius"/>
    </source>
</evidence>
<gene>
    <name evidence="3" type="ORF">F7D25_06595</name>
</gene>
<evidence type="ECO:0000259" key="2">
    <source>
        <dbReference type="Pfam" id="PF14322"/>
    </source>
</evidence>
<keyword evidence="1" id="KW-0472">Membrane</keyword>
<evidence type="ECO:0000313" key="3">
    <source>
        <dbReference type="EMBL" id="MQP14080.1"/>
    </source>
</evidence>
<organism evidence="3 4">
    <name type="scientific">Segatella copri</name>
    <dbReference type="NCBI Taxonomy" id="165179"/>
    <lineage>
        <taxon>Bacteria</taxon>
        <taxon>Pseudomonadati</taxon>
        <taxon>Bacteroidota</taxon>
        <taxon>Bacteroidia</taxon>
        <taxon>Bacteroidales</taxon>
        <taxon>Prevotellaceae</taxon>
        <taxon>Segatella</taxon>
    </lineage>
</organism>
<dbReference type="SUPFAM" id="SSF48452">
    <property type="entry name" value="TPR-like"/>
    <property type="match status" value="1"/>
</dbReference>
<feature type="transmembrane region" description="Helical" evidence="1">
    <location>
        <begin position="32"/>
        <end position="54"/>
    </location>
</feature>
<feature type="transmembrane region" description="Helical" evidence="1">
    <location>
        <begin position="61"/>
        <end position="78"/>
    </location>
</feature>
<sequence>MKQKEVGQVCICLGFLFPFLSAYTQILRKFSAFFTSSIFLFCMFAVGLCFTQITVDMVMKISRICIWVLMLGTVMVFSSCANEHPKEQLDGNAMYGSASEIYNHTVSSLYQDIDFVEHSEEEDSLYAVWSHLYQVIGKANQSLDIIDYKSDLLSVNQKDQFKAEVRAIRAMMYYEAMELFGRIPVILSSGEAAIYEAASGIAVASLTDVNLCAQSERSEVFRFIFSELQQALPYLPNEHSANAGVYEGRITQPVINFLLAKLAFNAEIYTFDDWTRGYKKRPKGKKIHFVVQTADGASLLNGGTAGENRSKELNAWETCIFYCDKLAAEGYGLEENEIFDSSTYARLLRENGGSHLVETEHLKPLFRFCYPEVLLMKEKAKVCKGDKASILFPIPQKCLDLNPKLVQNKGYEKK</sequence>
<dbReference type="EMBL" id="VZAH01000076">
    <property type="protein sequence ID" value="MQP14080.1"/>
    <property type="molecule type" value="Genomic_DNA"/>
</dbReference>
<reference evidence="3 4" key="1">
    <citation type="submission" date="2019-09" db="EMBL/GenBank/DDBJ databases">
        <title>Distinct polysaccharide growth profiles of human intestinal Prevotella copri isolates.</title>
        <authorList>
            <person name="Fehlner-Peach H."/>
            <person name="Magnabosco C."/>
            <person name="Raghavan V."/>
            <person name="Scher J.U."/>
            <person name="Tett A."/>
            <person name="Cox L.M."/>
            <person name="Gottsegen C."/>
            <person name="Watters A."/>
            <person name="Wiltshire- Gordon J.D."/>
            <person name="Segata N."/>
            <person name="Bonneau R."/>
            <person name="Littman D.R."/>
        </authorList>
    </citation>
    <scope>NUCLEOTIDE SEQUENCE [LARGE SCALE GENOMIC DNA]</scope>
    <source>
        <strain evidence="4">iAA917</strain>
    </source>
</reference>
<comment type="caution">
    <text evidence="3">The sequence shown here is derived from an EMBL/GenBank/DDBJ whole genome shotgun (WGS) entry which is preliminary data.</text>
</comment>
<dbReference type="Pfam" id="PF14322">
    <property type="entry name" value="SusD-like_3"/>
    <property type="match status" value="1"/>
</dbReference>
<dbReference type="Gene3D" id="1.25.40.390">
    <property type="match status" value="1"/>
</dbReference>
<feature type="domain" description="SusD-like N-terminal" evidence="2">
    <location>
        <begin position="84"/>
        <end position="239"/>
    </location>
</feature>
<dbReference type="OrthoDB" id="691231at2"/>
<accession>A0A6G1VL10</accession>
<evidence type="ECO:0000313" key="4">
    <source>
        <dbReference type="Proteomes" id="UP000477980"/>
    </source>
</evidence>
<proteinExistence type="predicted"/>
<dbReference type="InterPro" id="IPR033985">
    <property type="entry name" value="SusD-like_N"/>
</dbReference>
<name>A0A6G1VL10_9BACT</name>